<dbReference type="Proteomes" id="UP001559623">
    <property type="component" value="Unassembled WGS sequence"/>
</dbReference>
<evidence type="ECO:0000313" key="2">
    <source>
        <dbReference type="Proteomes" id="UP001559623"/>
    </source>
</evidence>
<dbReference type="RefSeq" id="WP_368847550.1">
    <property type="nucleotide sequence ID" value="NZ_CP194411.1"/>
</dbReference>
<protein>
    <submittedName>
        <fullName evidence="1">Uncharacterized protein</fullName>
    </submittedName>
</protein>
<gene>
    <name evidence="1" type="ORF">QCO44_09295</name>
</gene>
<evidence type="ECO:0000313" key="1">
    <source>
        <dbReference type="EMBL" id="MEX5285824.1"/>
    </source>
</evidence>
<keyword evidence="2" id="KW-1185">Reference proteome</keyword>
<reference evidence="1 2" key="1">
    <citation type="submission" date="2023-04" db="EMBL/GenBank/DDBJ databases">
        <title>Genome Sequence of Selenomonas sputigena ATCC 33150.</title>
        <authorList>
            <person name="Miller D.P."/>
            <person name="Anvari S."/>
            <person name="Polson S.W."/>
            <person name="Macdonald M."/>
            <person name="Mcdowell J.V."/>
        </authorList>
    </citation>
    <scope>NUCLEOTIDE SEQUENCE [LARGE SCALE GENOMIC DNA]</scope>
    <source>
        <strain evidence="1 2">ATCC 33150</strain>
    </source>
</reference>
<name>A0ABV3X6K6_9FIRM</name>
<accession>A0ABV3X6K6</accession>
<comment type="caution">
    <text evidence="1">The sequence shown here is derived from an EMBL/GenBank/DDBJ whole genome shotgun (WGS) entry which is preliminary data.</text>
</comment>
<organism evidence="1 2">
    <name type="scientific">Selenomonas sputigena</name>
    <dbReference type="NCBI Taxonomy" id="69823"/>
    <lineage>
        <taxon>Bacteria</taxon>
        <taxon>Bacillati</taxon>
        <taxon>Bacillota</taxon>
        <taxon>Negativicutes</taxon>
        <taxon>Selenomonadales</taxon>
        <taxon>Selenomonadaceae</taxon>
        <taxon>Selenomonas</taxon>
    </lineage>
</organism>
<sequence length="196" mass="21902">MAQFEIKKIKRDGTELTFDYRKKKDSHLSAHTSKFCEMARKEFYDTFDALATGFCQGLKLVFVDRAVTMRFVPVGVTYGEDKDLNKFAIIVCDYIIPGTVLKVTLKSPPYCLASTQEEGKIAGYWDVDTSRLLTKLREEAQLFLAGQRAQVGLFDASTTAPETEDAEGMSDELLDETIPFAKDAARIGGNVFPMRG</sequence>
<proteinExistence type="predicted"/>
<dbReference type="EMBL" id="JARVLH010000006">
    <property type="protein sequence ID" value="MEX5285824.1"/>
    <property type="molecule type" value="Genomic_DNA"/>
</dbReference>